<name>A0ABP7QHH5_9SPHI</name>
<proteinExistence type="predicted"/>
<keyword evidence="2" id="KW-1185">Reference proteome</keyword>
<dbReference type="Proteomes" id="UP001500742">
    <property type="component" value="Unassembled WGS sequence"/>
</dbReference>
<accession>A0ABP7QHH5</accession>
<protein>
    <submittedName>
        <fullName evidence="1">Uncharacterized protein</fullName>
    </submittedName>
</protein>
<reference evidence="2" key="1">
    <citation type="journal article" date="2019" name="Int. J. Syst. Evol. Microbiol.">
        <title>The Global Catalogue of Microorganisms (GCM) 10K type strain sequencing project: providing services to taxonomists for standard genome sequencing and annotation.</title>
        <authorList>
            <consortium name="The Broad Institute Genomics Platform"/>
            <consortium name="The Broad Institute Genome Sequencing Center for Infectious Disease"/>
            <person name="Wu L."/>
            <person name="Ma J."/>
        </authorList>
    </citation>
    <scope>NUCLEOTIDE SEQUENCE [LARGE SCALE GENOMIC DNA]</scope>
    <source>
        <strain evidence="2">JCM 16601</strain>
    </source>
</reference>
<evidence type="ECO:0000313" key="2">
    <source>
        <dbReference type="Proteomes" id="UP001500742"/>
    </source>
</evidence>
<dbReference type="InterPro" id="IPR015943">
    <property type="entry name" value="WD40/YVTN_repeat-like_dom_sf"/>
</dbReference>
<evidence type="ECO:0000313" key="1">
    <source>
        <dbReference type="EMBL" id="GAA3982176.1"/>
    </source>
</evidence>
<gene>
    <name evidence="1" type="ORF">GCM10022210_37030</name>
</gene>
<dbReference type="SUPFAM" id="SSF63825">
    <property type="entry name" value="YWTD domain"/>
    <property type="match status" value="1"/>
</dbReference>
<dbReference type="EMBL" id="BAAAZC010000026">
    <property type="protein sequence ID" value="GAA3982176.1"/>
    <property type="molecule type" value="Genomic_DNA"/>
</dbReference>
<dbReference type="RefSeq" id="WP_259093795.1">
    <property type="nucleotide sequence ID" value="NZ_BAAAZC010000026.1"/>
</dbReference>
<dbReference type="Gene3D" id="2.130.10.10">
    <property type="entry name" value="YVTN repeat-like/Quinoprotein amine dehydrogenase"/>
    <property type="match status" value="1"/>
</dbReference>
<organism evidence="1 2">
    <name type="scientific">Mucilaginibacter dorajii</name>
    <dbReference type="NCBI Taxonomy" id="692994"/>
    <lineage>
        <taxon>Bacteria</taxon>
        <taxon>Pseudomonadati</taxon>
        <taxon>Bacteroidota</taxon>
        <taxon>Sphingobacteriia</taxon>
        <taxon>Sphingobacteriales</taxon>
        <taxon>Sphingobacteriaceae</taxon>
        <taxon>Mucilaginibacter</taxon>
    </lineage>
</organism>
<sequence>MEPLSQIKGVVKLLALLCTLPFIYGCTKQKVIEPESPANSIYFSTTSSSIDSGIFASYWLNDKSYRLQTSTSVLGEYRNTLSVAYAITVYGKDVYIAGALNDSMGYWKNKKFHCIAVNNRAAYGIVTNGTDVYTLSDDANYTPVCYKNDKLYGEGGVAIAMGGNDVYVVSRTFLFKNNVPTNFSTHFSYIEAVAVSGNNVYVGGRGNELLGAPARVLKNGAVVFETDNFLFVKGLAVKGNDLYVAGNSQLRGTISVWKNNEKTILATPDGAPAELNCIAVDDNGDVYAGGQIDNIAANVSESAYWKNGVLTILSTDNSIVTGIGIVKK</sequence>
<comment type="caution">
    <text evidence="1">The sequence shown here is derived from an EMBL/GenBank/DDBJ whole genome shotgun (WGS) entry which is preliminary data.</text>
</comment>